<dbReference type="GO" id="GO:0003677">
    <property type="term" value="F:DNA binding"/>
    <property type="evidence" value="ECO:0007669"/>
    <property type="project" value="InterPro"/>
</dbReference>
<dbReference type="Gene3D" id="3.40.50.1390">
    <property type="entry name" value="Resolvase, N-terminal catalytic domain"/>
    <property type="match status" value="1"/>
</dbReference>
<organism evidence="2 5">
    <name type="scientific">Vibrio tubiashii ATCC 19109</name>
    <dbReference type="NCBI Taxonomy" id="1051646"/>
    <lineage>
        <taxon>Bacteria</taxon>
        <taxon>Pseudomonadati</taxon>
        <taxon>Pseudomonadota</taxon>
        <taxon>Gammaproteobacteria</taxon>
        <taxon>Vibrionales</taxon>
        <taxon>Vibrionaceae</taxon>
        <taxon>Vibrio</taxon>
        <taxon>Vibrio oreintalis group</taxon>
    </lineage>
</organism>
<evidence type="ECO:0000313" key="2">
    <source>
        <dbReference type="EMBL" id="AIW15518.1"/>
    </source>
</evidence>
<dbReference type="SUPFAM" id="SSF53041">
    <property type="entry name" value="Resolvase-like"/>
    <property type="match status" value="1"/>
</dbReference>
<evidence type="ECO:0000313" key="5">
    <source>
        <dbReference type="Proteomes" id="UP000030071"/>
    </source>
</evidence>
<proteinExistence type="predicted"/>
<dbReference type="eggNOG" id="COG1961">
    <property type="taxonomic scope" value="Bacteria"/>
</dbReference>
<dbReference type="PROSITE" id="PS51736">
    <property type="entry name" value="RECOMBINASES_3"/>
    <property type="match status" value="1"/>
</dbReference>
<dbReference type="Proteomes" id="UP000003836">
    <property type="component" value="Unassembled WGS sequence"/>
</dbReference>
<dbReference type="AlphaFoldDB" id="F9T987"/>
<dbReference type="InterPro" id="IPR036162">
    <property type="entry name" value="Resolvase-like_N_sf"/>
</dbReference>
<protein>
    <submittedName>
        <fullName evidence="2">Recombinase</fullName>
    </submittedName>
    <submittedName>
        <fullName evidence="3">Resolvase</fullName>
    </submittedName>
</protein>
<dbReference type="Pfam" id="PF00239">
    <property type="entry name" value="Resolvase"/>
    <property type="match status" value="1"/>
</dbReference>
<dbReference type="GO" id="GO:0000150">
    <property type="term" value="F:DNA strand exchange activity"/>
    <property type="evidence" value="ECO:0007669"/>
    <property type="project" value="InterPro"/>
</dbReference>
<dbReference type="SMART" id="SM00857">
    <property type="entry name" value="Resolvase"/>
    <property type="match status" value="1"/>
</dbReference>
<keyword evidence="4" id="KW-1185">Reference proteome</keyword>
<reference evidence="3" key="1">
    <citation type="submission" date="2011-08" db="EMBL/GenBank/DDBJ databases">
        <authorList>
            <person name="Hoffman M."/>
            <person name="Strain E.A."/>
            <person name="Brown E."/>
            <person name="Allard M.W."/>
        </authorList>
    </citation>
    <scope>NUCLEOTIDE SEQUENCE</scope>
    <source>
        <strain evidence="3">ATCC 19109</strain>
    </source>
</reference>
<dbReference type="HOGENOM" id="CLU_102206_0_0_6"/>
<reference evidence="2 5" key="3">
    <citation type="submission" date="2014-08" db="EMBL/GenBank/DDBJ databases">
        <title>First Complete Genome Sequence of the Shellfish Pathogen Vibrio tubiashii.</title>
        <authorList>
            <person name="Richards G.P."/>
            <person name="Needleman D.S."/>
            <person name="Watson M.A."/>
            <person name="Bono J.L."/>
        </authorList>
    </citation>
    <scope>NUCLEOTIDE SEQUENCE [LARGE SCALE GENOMIC DNA]</scope>
    <source>
        <strain evidence="2 5">ATCC 19109</strain>
    </source>
</reference>
<dbReference type="STRING" id="1051646.IX91_15575"/>
<dbReference type="Pfam" id="PF02796">
    <property type="entry name" value="HTH_7"/>
    <property type="match status" value="1"/>
</dbReference>
<dbReference type="EMBL" id="CP009355">
    <property type="protein sequence ID" value="AIW15518.1"/>
    <property type="molecule type" value="Genomic_DNA"/>
</dbReference>
<evidence type="ECO:0000259" key="1">
    <source>
        <dbReference type="PROSITE" id="PS51736"/>
    </source>
</evidence>
<evidence type="ECO:0000313" key="4">
    <source>
        <dbReference type="Proteomes" id="UP000003836"/>
    </source>
</evidence>
<accession>F9T987</accession>
<dbReference type="InterPro" id="IPR006120">
    <property type="entry name" value="Resolvase_HTH_dom"/>
</dbReference>
<dbReference type="EMBL" id="AFWI01000172">
    <property type="protein sequence ID" value="EGU51535.1"/>
    <property type="molecule type" value="Genomic_DNA"/>
</dbReference>
<dbReference type="KEGG" id="vtu:IX91_15575"/>
<dbReference type="Gene3D" id="1.10.10.60">
    <property type="entry name" value="Homeodomain-like"/>
    <property type="match status" value="1"/>
</dbReference>
<reference evidence="3 4" key="2">
    <citation type="journal article" date="2012" name="Int. J. Syst. Evol. Microbiol.">
        <title>Vibrio caribbeanicus sp. nov., isolated from the marine sponge Scleritoderma cyanea.</title>
        <authorList>
            <person name="Hoffmann M."/>
            <person name="Monday S.R."/>
            <person name="Allard M.W."/>
            <person name="Strain E.A."/>
            <person name="Whittaker P."/>
            <person name="Naum M."/>
            <person name="McCarthy P.J."/>
            <person name="Lopez J.V."/>
            <person name="Fischer M."/>
            <person name="Brown E.W."/>
        </authorList>
    </citation>
    <scope>NUCLEOTIDE SEQUENCE [LARGE SCALE GENOMIC DNA]</scope>
    <source>
        <strain evidence="3 4">ATCC 19109</strain>
    </source>
</reference>
<dbReference type="InterPro" id="IPR006119">
    <property type="entry name" value="Resolv_N"/>
</dbReference>
<sequence length="220" mass="25021">MNHDKLTMTTYIYTRFSPKNRAYTEHLELLQSAAAESEHIEDKVRGNVPPLERPGFKLLLEKVKPGDTLYIWWLTVFGRDFSQARNTLEALLDKGLTIKTLCEPLTLQSGCTHTQSMLSLLSGYAKVQIQHRLFAAELGREELKGDPERWKEKFRGRPADKHKHQQIKSLLLEGETMQSVATACDVSLSTVKRVKAKLNKLDQEGCLRRRGHHGDPSGEV</sequence>
<dbReference type="PATRIC" id="fig|1051646.9.peg.3021"/>
<gene>
    <name evidence="2" type="ORF">IX91_15575</name>
    <name evidence="3" type="ORF">VITU9109_24475</name>
</gene>
<dbReference type="CDD" id="cd03768">
    <property type="entry name" value="SR_ResInv"/>
    <property type="match status" value="1"/>
</dbReference>
<evidence type="ECO:0000313" key="3">
    <source>
        <dbReference type="EMBL" id="EGU51535.1"/>
    </source>
</evidence>
<feature type="domain" description="Resolvase/invertase-type recombinase catalytic" evidence="1">
    <location>
        <begin position="9"/>
        <end position="147"/>
    </location>
</feature>
<dbReference type="Proteomes" id="UP000030071">
    <property type="component" value="Chromosome 2"/>
</dbReference>
<name>F9T987_9VIBR</name>